<dbReference type="EC" id="3.5.1.135" evidence="2"/>
<comment type="caution">
    <text evidence="4">The sequence shown here is derived from an EMBL/GenBank/DDBJ whole genome shotgun (WGS) entry which is preliminary data.</text>
</comment>
<dbReference type="EMBL" id="DACSUM010000043">
    <property type="protein sequence ID" value="HAT3583890.1"/>
    <property type="molecule type" value="Genomic_DNA"/>
</dbReference>
<dbReference type="SMART" id="SM01022">
    <property type="entry name" value="ASCH"/>
    <property type="match status" value="1"/>
</dbReference>
<dbReference type="Gene3D" id="2.30.130.30">
    <property type="entry name" value="Hypothetical protein"/>
    <property type="match status" value="1"/>
</dbReference>
<organism evidence="4 7">
    <name type="scientific">Kluyvera intermedia</name>
    <name type="common">Enterobacter intermedius</name>
    <dbReference type="NCBI Taxonomy" id="61648"/>
    <lineage>
        <taxon>Bacteria</taxon>
        <taxon>Pseudomonadati</taxon>
        <taxon>Pseudomonadota</taxon>
        <taxon>Gammaproteobacteria</taxon>
        <taxon>Enterobacterales</taxon>
        <taxon>Enterobacteriaceae</taxon>
        <taxon>Kluyvera</taxon>
    </lineage>
</organism>
<feature type="active site" description="Proton acceptor" evidence="2">
    <location>
        <position position="21"/>
    </location>
</feature>
<evidence type="ECO:0000256" key="2">
    <source>
        <dbReference type="HAMAP-Rule" id="MF_00684"/>
    </source>
</evidence>
<dbReference type="InterPro" id="IPR015947">
    <property type="entry name" value="PUA-like_sf"/>
</dbReference>
<dbReference type="AlphaFoldDB" id="A0A9P3TEJ1"/>
<feature type="active site" description="Proton donor" evidence="2">
    <location>
        <position position="74"/>
    </location>
</feature>
<dbReference type="OrthoDB" id="8590202at2"/>
<evidence type="ECO:0000313" key="7">
    <source>
        <dbReference type="Proteomes" id="UP000867740"/>
    </source>
</evidence>
<dbReference type="InterPro" id="IPR007374">
    <property type="entry name" value="ASCH_domain"/>
</dbReference>
<accession>A0A9P3TEJ1</accession>
<dbReference type="Pfam" id="PF04266">
    <property type="entry name" value="ASCH"/>
    <property type="match status" value="1"/>
</dbReference>
<feature type="active site" description="Nucleophile" evidence="2">
    <location>
        <position position="24"/>
    </location>
</feature>
<dbReference type="NCBIfam" id="NF003443">
    <property type="entry name" value="PRK04980.1"/>
    <property type="match status" value="1"/>
</dbReference>
<evidence type="ECO:0000313" key="4">
    <source>
        <dbReference type="EMBL" id="HAT3583890.1"/>
    </source>
</evidence>
<comment type="similarity">
    <text evidence="2">Belongs to the N(4)-acetylcytidine amidohydrolase family.</text>
</comment>
<dbReference type="FunFam" id="2.30.130.30:FF:000001">
    <property type="entry name" value="UPF0267 protein YqfB"/>
    <property type="match status" value="1"/>
</dbReference>
<proteinExistence type="inferred from homology"/>
<dbReference type="CDD" id="cd06552">
    <property type="entry name" value="ASCH_yqfb_like"/>
    <property type="match status" value="1"/>
</dbReference>
<evidence type="ECO:0000259" key="3">
    <source>
        <dbReference type="SMART" id="SM01022"/>
    </source>
</evidence>
<gene>
    <name evidence="5" type="ORF">B2M27_14070</name>
    <name evidence="4" type="ORF">I8531_004244</name>
</gene>
<feature type="domain" description="ASCH" evidence="3">
    <location>
        <begin position="6"/>
        <end position="103"/>
    </location>
</feature>
<keyword evidence="1 2" id="KW-0378">Hydrolase</keyword>
<reference evidence="5 6" key="1">
    <citation type="submission" date="2017-02" db="EMBL/GenBank/DDBJ databases">
        <title>Draft genome sequence of a Kluyvera intermedia isolate from a patient with a pancreatic abscess.</title>
        <authorList>
            <person name="Thele R."/>
        </authorList>
    </citation>
    <scope>NUCLEOTIDE SEQUENCE [LARGE SCALE GENOMIC DNA]</scope>
    <source>
        <strain evidence="5 6">FOSA7093</strain>
    </source>
</reference>
<protein>
    <recommendedName>
        <fullName evidence="2">N(4)-acetylcytidine amidohydrolase</fullName>
        <shortName evidence="2">ac4C amidohydrolase</shortName>
        <ecNumber evidence="2">3.5.1.135</ecNumber>
    </recommendedName>
</protein>
<dbReference type="SUPFAM" id="SSF88697">
    <property type="entry name" value="PUA domain-like"/>
    <property type="match status" value="1"/>
</dbReference>
<comment type="catalytic activity">
    <reaction evidence="2">
        <text>N(4)-acetylcytidine + H2O = cytidine + acetate + H(+)</text>
        <dbReference type="Rhea" id="RHEA:62932"/>
        <dbReference type="ChEBI" id="CHEBI:15377"/>
        <dbReference type="ChEBI" id="CHEBI:15378"/>
        <dbReference type="ChEBI" id="CHEBI:17562"/>
        <dbReference type="ChEBI" id="CHEBI:30089"/>
        <dbReference type="ChEBI" id="CHEBI:70989"/>
        <dbReference type="EC" id="3.5.1.135"/>
    </reaction>
</comment>
<comment type="catalytic activity">
    <reaction evidence="2">
        <text>N(4)-acetyl-2'-deoxycytidine + H2O = 2'-deoxycytidine + acetate + H(+)</text>
        <dbReference type="Rhea" id="RHEA:62936"/>
        <dbReference type="ChEBI" id="CHEBI:15377"/>
        <dbReference type="ChEBI" id="CHEBI:15378"/>
        <dbReference type="ChEBI" id="CHEBI:15698"/>
        <dbReference type="ChEBI" id="CHEBI:30089"/>
        <dbReference type="ChEBI" id="CHEBI:146133"/>
        <dbReference type="EC" id="3.5.1.135"/>
    </reaction>
</comment>
<dbReference type="GO" id="GO:0016813">
    <property type="term" value="F:hydrolase activity, acting on carbon-nitrogen (but not peptide) bonds, in linear amidines"/>
    <property type="evidence" value="ECO:0007669"/>
    <property type="project" value="UniProtKB-UniRule"/>
</dbReference>
<dbReference type="RefSeq" id="WP_047368961.1">
    <property type="nucleotide sequence ID" value="NZ_CABMNU010000005.1"/>
</dbReference>
<dbReference type="PANTHER" id="PTHR38088:SF2">
    <property type="entry name" value="UCP029143 FAMILY PROTEIN"/>
    <property type="match status" value="1"/>
</dbReference>
<evidence type="ECO:0000256" key="1">
    <source>
        <dbReference type="ARBA" id="ARBA00022801"/>
    </source>
</evidence>
<comment type="function">
    <text evidence="2">Catalyzes the hydrolysis of N(4)-acetylcytidine (ac4C).</text>
</comment>
<dbReference type="PIRSF" id="PIRSF029143">
    <property type="entry name" value="UCP029143"/>
    <property type="match status" value="1"/>
</dbReference>
<sequence length="103" mass="11899">MQPNDITFFQRFQDDILAGRKTITLRDESESHFRTGDILRVGRYEDDGYFCTIKVVGTSTTTLDSLTEEHAQQENMSLAELRNVIADIYPGQNQFYVIDFKVL</sequence>
<keyword evidence="6" id="KW-1185">Reference proteome</keyword>
<evidence type="ECO:0000313" key="6">
    <source>
        <dbReference type="Proteomes" id="UP000192521"/>
    </source>
</evidence>
<evidence type="ECO:0000313" key="5">
    <source>
        <dbReference type="EMBL" id="ORJ49741.1"/>
    </source>
</evidence>
<dbReference type="Proteomes" id="UP000867740">
    <property type="component" value="Unassembled WGS sequence"/>
</dbReference>
<dbReference type="InterPro" id="IPR008314">
    <property type="entry name" value="AC4CH"/>
</dbReference>
<reference evidence="4" key="3">
    <citation type="submission" date="2020-10" db="EMBL/GenBank/DDBJ databases">
        <authorList>
            <consortium name="NCBI Pathogen Detection Project"/>
        </authorList>
    </citation>
    <scope>NUCLEOTIDE SEQUENCE</scope>
    <source>
        <strain evidence="4">CAVp300</strain>
    </source>
</reference>
<dbReference type="HAMAP" id="MF_00684">
    <property type="entry name" value="ac4C_amidohydr"/>
    <property type="match status" value="1"/>
</dbReference>
<dbReference type="PANTHER" id="PTHR38088">
    <property type="entry name" value="UCP029143 FAMILY PROTEIN"/>
    <property type="match status" value="1"/>
</dbReference>
<comment type="catalytic activity">
    <reaction evidence="2">
        <text>N(4)-acetylcytosine + H2O = cytosine + acetate + H(+)</text>
        <dbReference type="Rhea" id="RHEA:62940"/>
        <dbReference type="ChEBI" id="CHEBI:15377"/>
        <dbReference type="ChEBI" id="CHEBI:15378"/>
        <dbReference type="ChEBI" id="CHEBI:16040"/>
        <dbReference type="ChEBI" id="CHEBI:30089"/>
        <dbReference type="ChEBI" id="CHEBI:146134"/>
        <dbReference type="EC" id="3.5.1.135"/>
    </reaction>
</comment>
<name>A0A9P3TEJ1_KLUIN</name>
<reference evidence="4" key="2">
    <citation type="journal article" date="2018" name="Genome Biol.">
        <title>SKESA: strategic k-mer extension for scrupulous assemblies.</title>
        <authorList>
            <person name="Souvorov A."/>
            <person name="Agarwala R."/>
            <person name="Lipman D.J."/>
        </authorList>
    </citation>
    <scope>NUCLEOTIDE SEQUENCE</scope>
    <source>
        <strain evidence="4">CAVp300</strain>
    </source>
</reference>
<dbReference type="GO" id="GO:0005829">
    <property type="term" value="C:cytosol"/>
    <property type="evidence" value="ECO:0007669"/>
    <property type="project" value="TreeGrafter"/>
</dbReference>
<dbReference type="EMBL" id="MWPR01000019">
    <property type="protein sequence ID" value="ORJ49741.1"/>
    <property type="molecule type" value="Genomic_DNA"/>
</dbReference>
<dbReference type="Proteomes" id="UP000192521">
    <property type="component" value="Unassembled WGS sequence"/>
</dbReference>